<accession>A0A2K9YEQ7</accession>
<protein>
    <submittedName>
        <fullName evidence="8">Putative choline transport protein</fullName>
    </submittedName>
</protein>
<dbReference type="Gene3D" id="1.20.1740.10">
    <property type="entry name" value="Amino acid/polyamine transporter I"/>
    <property type="match status" value="1"/>
</dbReference>
<feature type="region of interest" description="Disordered" evidence="6">
    <location>
        <begin position="1"/>
        <end position="23"/>
    </location>
</feature>
<keyword evidence="2" id="KW-0813">Transport</keyword>
<evidence type="ECO:0000313" key="8">
    <source>
        <dbReference type="EMBL" id="AUW31329.1"/>
    </source>
</evidence>
<keyword evidence="3 7" id="KW-0812">Transmembrane</keyword>
<evidence type="ECO:0000256" key="4">
    <source>
        <dbReference type="ARBA" id="ARBA00022989"/>
    </source>
</evidence>
<name>A0A2K9YEQ7_CLAUC</name>
<feature type="transmembrane region" description="Helical" evidence="7">
    <location>
        <begin position="173"/>
        <end position="194"/>
    </location>
</feature>
<proteinExistence type="predicted"/>
<feature type="transmembrane region" description="Helical" evidence="7">
    <location>
        <begin position="454"/>
        <end position="474"/>
    </location>
</feature>
<keyword evidence="5 7" id="KW-0472">Membrane</keyword>
<reference evidence="8" key="1">
    <citation type="submission" date="2017-12" db="EMBL/GenBank/DDBJ databases">
        <title>Genome Sequencing Reveals a Rich Biosynthetic Potential.</title>
        <authorList>
            <person name="Bertrand R.L."/>
            <person name="Abdel-Hameed M.E."/>
            <person name="Sorensen J.L."/>
        </authorList>
    </citation>
    <scope>NUCLEOTIDE SEQUENCE</scope>
</reference>
<feature type="transmembrane region" description="Helical" evidence="7">
    <location>
        <begin position="408"/>
        <end position="433"/>
    </location>
</feature>
<dbReference type="PANTHER" id="PTHR45649">
    <property type="entry name" value="AMINO-ACID PERMEASE BAT1"/>
    <property type="match status" value="1"/>
</dbReference>
<dbReference type="InterPro" id="IPR002293">
    <property type="entry name" value="AA/rel_permease1"/>
</dbReference>
<feature type="transmembrane region" description="Helical" evidence="7">
    <location>
        <begin position="48"/>
        <end position="76"/>
    </location>
</feature>
<feature type="transmembrane region" description="Helical" evidence="7">
    <location>
        <begin position="332"/>
        <end position="355"/>
    </location>
</feature>
<dbReference type="AlphaFoldDB" id="A0A2K9YEQ7"/>
<dbReference type="Pfam" id="PF13520">
    <property type="entry name" value="AA_permease_2"/>
    <property type="match status" value="1"/>
</dbReference>
<evidence type="ECO:0000256" key="6">
    <source>
        <dbReference type="SAM" id="MobiDB-lite"/>
    </source>
</evidence>
<feature type="transmembrane region" description="Helical" evidence="7">
    <location>
        <begin position="283"/>
        <end position="305"/>
    </location>
</feature>
<dbReference type="PIRSF" id="PIRSF006060">
    <property type="entry name" value="AA_transporter"/>
    <property type="match status" value="1"/>
</dbReference>
<dbReference type="PANTHER" id="PTHR45649:SF14">
    <property type="entry name" value="GABA PERMEASE"/>
    <property type="match status" value="1"/>
</dbReference>
<feature type="transmembrane region" description="Helical" evidence="7">
    <location>
        <begin position="129"/>
        <end position="153"/>
    </location>
</feature>
<evidence type="ECO:0000256" key="2">
    <source>
        <dbReference type="ARBA" id="ARBA00022448"/>
    </source>
</evidence>
<sequence length="525" mass="57267">MDEENGVRSRQQGNSSRNTLASKTIRSSDRDARALAKHGKRQQLDRNFGIISAIAFNSIILSCWEAIATTIGAGFLNGGPVSLIYGFLLSWTGTLALCLSLAEMASIAPISSAQYHFVAMLTPPGASKLLSWLSGWITVFAWQSNIASVGYLAATQIQALVMLNYESYVYERWHGSMLFCAVVMVSICVNVFGIKILPQLETIAGILHVCLFFVFLVPFIYLSPHPTAAAVFTDFENHSGWNNNVVSWCIGLLTVTYPLIGFEGVCHLSEEIKDAPMTVPRSMVLSFVINGVLAFAFLIALLFGVPDIEGALNSPTKSPIVEIMYQIFQSKIAATAVVGLFVVVLFCVVMGMVASTSRLTWAFARDNGLPFSRTIAYVHPLYKIPVNAILLNALIAMLINLINIASSTAFSALVSLTTVSLYASYILPIAIMIQRRLRNDEPNFGPYTLGRYGLLVNVIAILWGTFAVIFEVFPTEMPVTAANMNYASLVFGSAVIFSLVTWFLYGGKTFQGPVNELDEGSVAFI</sequence>
<feature type="transmembrane region" description="Helical" evidence="7">
    <location>
        <begin position="206"/>
        <end position="225"/>
    </location>
</feature>
<keyword evidence="4 7" id="KW-1133">Transmembrane helix</keyword>
<feature type="transmembrane region" description="Helical" evidence="7">
    <location>
        <begin position="82"/>
        <end position="108"/>
    </location>
</feature>
<evidence type="ECO:0000256" key="7">
    <source>
        <dbReference type="SAM" id="Phobius"/>
    </source>
</evidence>
<dbReference type="GO" id="GO:0022857">
    <property type="term" value="F:transmembrane transporter activity"/>
    <property type="evidence" value="ECO:0007669"/>
    <property type="project" value="InterPro"/>
</dbReference>
<dbReference type="GO" id="GO:0016020">
    <property type="term" value="C:membrane"/>
    <property type="evidence" value="ECO:0007669"/>
    <property type="project" value="UniProtKB-SubCell"/>
</dbReference>
<evidence type="ECO:0000256" key="3">
    <source>
        <dbReference type="ARBA" id="ARBA00022692"/>
    </source>
</evidence>
<dbReference type="EMBL" id="MG777506">
    <property type="protein sequence ID" value="AUW31329.1"/>
    <property type="molecule type" value="Genomic_DNA"/>
</dbReference>
<feature type="transmembrane region" description="Helical" evidence="7">
    <location>
        <begin position="245"/>
        <end position="262"/>
    </location>
</feature>
<comment type="subcellular location">
    <subcellularLocation>
        <location evidence="1">Membrane</location>
        <topology evidence="1">Multi-pass membrane protein</topology>
    </subcellularLocation>
</comment>
<feature type="transmembrane region" description="Helical" evidence="7">
    <location>
        <begin position="381"/>
        <end position="402"/>
    </location>
</feature>
<evidence type="ECO:0000256" key="1">
    <source>
        <dbReference type="ARBA" id="ARBA00004141"/>
    </source>
</evidence>
<organism evidence="8">
    <name type="scientific">Cladonia uncialis subsp. uncialis</name>
    <dbReference type="NCBI Taxonomy" id="180999"/>
    <lineage>
        <taxon>Eukaryota</taxon>
        <taxon>Fungi</taxon>
        <taxon>Dikarya</taxon>
        <taxon>Ascomycota</taxon>
        <taxon>Pezizomycotina</taxon>
        <taxon>Lecanoromycetes</taxon>
        <taxon>OSLEUM clade</taxon>
        <taxon>Lecanoromycetidae</taxon>
        <taxon>Lecanorales</taxon>
        <taxon>Lecanorineae</taxon>
        <taxon>Cladoniaceae</taxon>
        <taxon>Cladonia</taxon>
    </lineage>
</organism>
<feature type="transmembrane region" description="Helical" evidence="7">
    <location>
        <begin position="486"/>
        <end position="505"/>
    </location>
</feature>
<evidence type="ECO:0000256" key="5">
    <source>
        <dbReference type="ARBA" id="ARBA00023136"/>
    </source>
</evidence>
<feature type="compositionally biased region" description="Polar residues" evidence="6">
    <location>
        <begin position="8"/>
        <end position="23"/>
    </location>
</feature>